<feature type="region of interest" description="Disordered" evidence="1">
    <location>
        <begin position="1"/>
        <end position="137"/>
    </location>
</feature>
<comment type="caution">
    <text evidence="2">The sequence shown here is derived from an EMBL/GenBank/DDBJ whole genome shotgun (WGS) entry which is preliminary data.</text>
</comment>
<keyword evidence="3" id="KW-1185">Reference proteome</keyword>
<feature type="compositionally biased region" description="Low complexity" evidence="1">
    <location>
        <begin position="101"/>
        <end position="117"/>
    </location>
</feature>
<protein>
    <submittedName>
        <fullName evidence="2">Uncharacterized protein</fullName>
    </submittedName>
</protein>
<accession>A0A919R774</accession>
<reference evidence="2" key="1">
    <citation type="submission" date="2021-01" db="EMBL/GenBank/DDBJ databases">
        <title>Whole genome shotgun sequence of Sphaerisporangium rufum NBRC 109079.</title>
        <authorList>
            <person name="Komaki H."/>
            <person name="Tamura T."/>
        </authorList>
    </citation>
    <scope>NUCLEOTIDE SEQUENCE</scope>
    <source>
        <strain evidence="2">NBRC 109079</strain>
    </source>
</reference>
<proteinExistence type="predicted"/>
<sequence>MTTTSRWVSPAGTAPGSSPNARTAYGATTSSRNRPAARLSTRTARACGPPRAASRSPATGMLTKAAKAAYRWMPPETDSDIPGRSVGNAAISTMHSPHPPTSTAARRSTPRRASSTANSVEPAANDPSDAGSSQPPGWKAYSLIMPCTGSRPAVRCRAIIAAAPPVRAANPAAASRFVMT</sequence>
<evidence type="ECO:0000313" key="2">
    <source>
        <dbReference type="EMBL" id="GII78485.1"/>
    </source>
</evidence>
<evidence type="ECO:0000256" key="1">
    <source>
        <dbReference type="SAM" id="MobiDB-lite"/>
    </source>
</evidence>
<dbReference type="EMBL" id="BOOU01000048">
    <property type="protein sequence ID" value="GII78485.1"/>
    <property type="molecule type" value="Genomic_DNA"/>
</dbReference>
<organism evidence="2 3">
    <name type="scientific">Sphaerisporangium rufum</name>
    <dbReference type="NCBI Taxonomy" id="1381558"/>
    <lineage>
        <taxon>Bacteria</taxon>
        <taxon>Bacillati</taxon>
        <taxon>Actinomycetota</taxon>
        <taxon>Actinomycetes</taxon>
        <taxon>Streptosporangiales</taxon>
        <taxon>Streptosporangiaceae</taxon>
        <taxon>Sphaerisporangium</taxon>
    </lineage>
</organism>
<feature type="compositionally biased region" description="Polar residues" evidence="1">
    <location>
        <begin position="15"/>
        <end position="33"/>
    </location>
</feature>
<name>A0A919R774_9ACTN</name>
<evidence type="ECO:0000313" key="3">
    <source>
        <dbReference type="Proteomes" id="UP000655287"/>
    </source>
</evidence>
<dbReference type="AlphaFoldDB" id="A0A919R774"/>
<dbReference type="Proteomes" id="UP000655287">
    <property type="component" value="Unassembled WGS sequence"/>
</dbReference>
<gene>
    <name evidence="2" type="ORF">Sru01_34670</name>
</gene>